<proteinExistence type="predicted"/>
<dbReference type="InterPro" id="IPR010131">
    <property type="entry name" value="MdtP/NodT-like"/>
</dbReference>
<feature type="coiled-coil region" evidence="1">
    <location>
        <begin position="196"/>
        <end position="223"/>
    </location>
</feature>
<feature type="signal peptide" evidence="2">
    <location>
        <begin position="1"/>
        <end position="32"/>
    </location>
</feature>
<evidence type="ECO:0000313" key="3">
    <source>
        <dbReference type="EMBL" id="SLK12434.1"/>
    </source>
</evidence>
<protein>
    <submittedName>
        <fullName evidence="3">Outer membrane protein TolC</fullName>
    </submittedName>
</protein>
<name>A0A1U6IWP8_9SPHN</name>
<dbReference type="PROSITE" id="PS51257">
    <property type="entry name" value="PROKAR_LIPOPROTEIN"/>
    <property type="match status" value="1"/>
</dbReference>
<reference evidence="4" key="1">
    <citation type="submission" date="2017-02" db="EMBL/GenBank/DDBJ databases">
        <authorList>
            <person name="Varghese N."/>
            <person name="Submissions S."/>
        </authorList>
    </citation>
    <scope>NUCLEOTIDE SEQUENCE [LARGE SCALE GENOMIC DNA]</scope>
    <source>
        <strain evidence="4">SM117</strain>
    </source>
</reference>
<dbReference type="EMBL" id="FVZE01000019">
    <property type="protein sequence ID" value="SLK12434.1"/>
    <property type="molecule type" value="Genomic_DNA"/>
</dbReference>
<keyword evidence="1" id="KW-0175">Coiled coil</keyword>
<feature type="chain" id="PRO_5010577088" evidence="2">
    <location>
        <begin position="33"/>
        <end position="418"/>
    </location>
</feature>
<sequence>MRNSVSDLPSYRSTLAATTLALLLAGCTATQAELGGLQPEASAAEAGSEAAAAADGAWQPLWWQTAGDPVLADLVERGLKANPSLVCDSLSLQARELQADAAARKLGSRIQRLFNASAKNADEAASQARAYRYADRRAHVAADIAVAYFEVRRLQEVFDLRAKMLAQFNDNAEIAGFRREAGLAPGLDTGLAGSLVSVTQSDLDASRERLEAAKRELARLTGMELEGLATALGDEGQVPDIAANVAGTTRLSVAHRADLLALENSLIADMTRQKVTQEDLDAVLSGDTETAPADSPAALAVAKYREAQRDAFAGMTRDREAVAAAAARQAKLEKSGRSARMTAKDARLAYRSGTGDFSTVYVAEAAALAVEEARIRARADLATASIRLWTAQGRGWSEADLAAPAPGVGVLPEVTVCE</sequence>
<dbReference type="AlphaFoldDB" id="A0A1U6IWP8"/>
<dbReference type="STRING" id="428990.SAMN06295987_11912"/>
<accession>A0A1U6IWP8</accession>
<dbReference type="GO" id="GO:0015562">
    <property type="term" value="F:efflux transmembrane transporter activity"/>
    <property type="evidence" value="ECO:0007669"/>
    <property type="project" value="InterPro"/>
</dbReference>
<keyword evidence="4" id="KW-1185">Reference proteome</keyword>
<organism evidence="3 4">
    <name type="scientific">Novosphingobium mathurense</name>
    <dbReference type="NCBI Taxonomy" id="428990"/>
    <lineage>
        <taxon>Bacteria</taxon>
        <taxon>Pseudomonadati</taxon>
        <taxon>Pseudomonadota</taxon>
        <taxon>Alphaproteobacteria</taxon>
        <taxon>Sphingomonadales</taxon>
        <taxon>Sphingomonadaceae</taxon>
        <taxon>Novosphingobium</taxon>
    </lineage>
</organism>
<evidence type="ECO:0000256" key="1">
    <source>
        <dbReference type="SAM" id="Coils"/>
    </source>
</evidence>
<gene>
    <name evidence="3" type="ORF">SAMN06295987_11912</name>
</gene>
<dbReference type="SUPFAM" id="SSF56954">
    <property type="entry name" value="Outer membrane efflux proteins (OEP)"/>
    <property type="match status" value="1"/>
</dbReference>
<evidence type="ECO:0000313" key="4">
    <source>
        <dbReference type="Proteomes" id="UP000190989"/>
    </source>
</evidence>
<dbReference type="Gene3D" id="1.20.1600.10">
    <property type="entry name" value="Outer membrane efflux proteins (OEP)"/>
    <property type="match status" value="1"/>
</dbReference>
<dbReference type="Proteomes" id="UP000190989">
    <property type="component" value="Unassembled WGS sequence"/>
</dbReference>
<evidence type="ECO:0000256" key="2">
    <source>
        <dbReference type="SAM" id="SignalP"/>
    </source>
</evidence>
<keyword evidence="2" id="KW-0732">Signal</keyword>
<dbReference type="PANTHER" id="PTHR30203">
    <property type="entry name" value="OUTER MEMBRANE CATION EFFLUX PROTEIN"/>
    <property type="match status" value="1"/>
</dbReference>